<dbReference type="InterPro" id="IPR035895">
    <property type="entry name" value="HPr-like_sf"/>
</dbReference>
<organism evidence="7 8">
    <name type="scientific">Paratissierella segnis</name>
    <dbReference type="NCBI Taxonomy" id="2763679"/>
    <lineage>
        <taxon>Bacteria</taxon>
        <taxon>Bacillati</taxon>
        <taxon>Bacillota</taxon>
        <taxon>Tissierellia</taxon>
        <taxon>Tissierellales</taxon>
        <taxon>Tissierellaceae</taxon>
        <taxon>Paratissierella</taxon>
    </lineage>
</organism>
<dbReference type="InterPro" id="IPR001020">
    <property type="entry name" value="PTS_HPr_His_P_site"/>
</dbReference>
<dbReference type="GO" id="GO:0005737">
    <property type="term" value="C:cytoplasm"/>
    <property type="evidence" value="ECO:0007669"/>
    <property type="project" value="UniProtKB-SubCell"/>
</dbReference>
<comment type="caution">
    <text evidence="7">The sequence shown here is derived from an EMBL/GenBank/DDBJ whole genome shotgun (WGS) entry which is preliminary data.</text>
</comment>
<dbReference type="PANTHER" id="PTHR33705:SF2">
    <property type="entry name" value="PHOSPHOCARRIER PROTEIN NPR"/>
    <property type="match status" value="1"/>
</dbReference>
<dbReference type="AlphaFoldDB" id="A0A926EST4"/>
<dbReference type="Pfam" id="PF00381">
    <property type="entry name" value="PTS-HPr"/>
    <property type="match status" value="1"/>
</dbReference>
<gene>
    <name evidence="7" type="ORF">H8707_08205</name>
</gene>
<evidence type="ECO:0000256" key="4">
    <source>
        <dbReference type="ARBA" id="ARBA00022490"/>
    </source>
</evidence>
<dbReference type="InterPro" id="IPR000032">
    <property type="entry name" value="HPr-like"/>
</dbReference>
<keyword evidence="5" id="KW-0598">Phosphotransferase system</keyword>
<reference evidence="7" key="1">
    <citation type="submission" date="2020-08" db="EMBL/GenBank/DDBJ databases">
        <title>Genome public.</title>
        <authorList>
            <person name="Liu C."/>
            <person name="Sun Q."/>
        </authorList>
    </citation>
    <scope>NUCLEOTIDE SEQUENCE</scope>
    <source>
        <strain evidence="7">BX21</strain>
    </source>
</reference>
<dbReference type="PROSITE" id="PS00369">
    <property type="entry name" value="PTS_HPR_HIS"/>
    <property type="match status" value="1"/>
</dbReference>
<keyword evidence="8" id="KW-1185">Reference proteome</keyword>
<evidence type="ECO:0000256" key="3">
    <source>
        <dbReference type="ARBA" id="ARBA00020422"/>
    </source>
</evidence>
<evidence type="ECO:0000313" key="7">
    <source>
        <dbReference type="EMBL" id="MBC8588221.1"/>
    </source>
</evidence>
<dbReference type="PRINTS" id="PR00107">
    <property type="entry name" value="PHOSPHOCPHPR"/>
</dbReference>
<sequence>MIKEDVVLQNETGLHARPASIFVKEASKFKSEIKLFKDEKEYNAKSIMGLLSMGAAKGEKITIQANGEDEETAVKTLVELVNNLKD</sequence>
<dbReference type="GO" id="GO:0009401">
    <property type="term" value="P:phosphoenolpyruvate-dependent sugar phosphotransferase system"/>
    <property type="evidence" value="ECO:0007669"/>
    <property type="project" value="UniProtKB-KW"/>
</dbReference>
<dbReference type="PANTHER" id="PTHR33705">
    <property type="entry name" value="PHOSPHOCARRIER PROTEIN HPR"/>
    <property type="match status" value="1"/>
</dbReference>
<dbReference type="PROSITE" id="PS00589">
    <property type="entry name" value="PTS_HPR_SER"/>
    <property type="match status" value="1"/>
</dbReference>
<evidence type="ECO:0000256" key="5">
    <source>
        <dbReference type="ARBA" id="ARBA00022683"/>
    </source>
</evidence>
<keyword evidence="4" id="KW-0963">Cytoplasm</keyword>
<dbReference type="SUPFAM" id="SSF55594">
    <property type="entry name" value="HPr-like"/>
    <property type="match status" value="1"/>
</dbReference>
<comment type="function">
    <text evidence="1">General (non sugar-specific) component of the phosphoenolpyruvate-dependent sugar phosphotransferase system (sugar PTS). This major carbohydrate active-transport system catalyzes the phosphorylation of incoming sugar substrates concomitantly with their translocation across the cell membrane. The phosphoryl group from phosphoenolpyruvate (PEP) is transferred to the phosphoryl carrier protein HPr by enzyme I. Phospho-HPr then transfers it to the PTS EIIA domain.</text>
</comment>
<evidence type="ECO:0000313" key="8">
    <source>
        <dbReference type="Proteomes" id="UP000601171"/>
    </source>
</evidence>
<dbReference type="NCBIfam" id="TIGR01003">
    <property type="entry name" value="PTS_HPr_family"/>
    <property type="match status" value="1"/>
</dbReference>
<dbReference type="RefSeq" id="WP_262429671.1">
    <property type="nucleotide sequence ID" value="NZ_JACRTG010000018.1"/>
</dbReference>
<accession>A0A926EST4</accession>
<proteinExistence type="predicted"/>
<dbReference type="Gene3D" id="3.30.1340.10">
    <property type="entry name" value="HPr-like"/>
    <property type="match status" value="1"/>
</dbReference>
<dbReference type="InterPro" id="IPR050399">
    <property type="entry name" value="HPr"/>
</dbReference>
<evidence type="ECO:0000259" key="6">
    <source>
        <dbReference type="PROSITE" id="PS51350"/>
    </source>
</evidence>
<dbReference type="Proteomes" id="UP000601171">
    <property type="component" value="Unassembled WGS sequence"/>
</dbReference>
<dbReference type="InterPro" id="IPR002114">
    <property type="entry name" value="PTS_HPr_Ser_P_site"/>
</dbReference>
<name>A0A926EST4_9FIRM</name>
<feature type="domain" description="HPr" evidence="6">
    <location>
        <begin position="1"/>
        <end position="86"/>
    </location>
</feature>
<evidence type="ECO:0000256" key="1">
    <source>
        <dbReference type="ARBA" id="ARBA00003681"/>
    </source>
</evidence>
<dbReference type="EMBL" id="JACRTG010000018">
    <property type="protein sequence ID" value="MBC8588221.1"/>
    <property type="molecule type" value="Genomic_DNA"/>
</dbReference>
<protein>
    <recommendedName>
        <fullName evidence="3">Phosphocarrier protein HPr</fullName>
    </recommendedName>
</protein>
<dbReference type="CDD" id="cd00367">
    <property type="entry name" value="PTS-HPr_like"/>
    <property type="match status" value="1"/>
</dbReference>
<dbReference type="PROSITE" id="PS51350">
    <property type="entry name" value="PTS_HPR_DOM"/>
    <property type="match status" value="1"/>
</dbReference>
<comment type="subcellular location">
    <subcellularLocation>
        <location evidence="2">Cytoplasm</location>
    </subcellularLocation>
</comment>
<evidence type="ECO:0000256" key="2">
    <source>
        <dbReference type="ARBA" id="ARBA00004496"/>
    </source>
</evidence>